<dbReference type="GeneID" id="98051005"/>
<gene>
    <name evidence="2" type="ORF">HDA37_001201</name>
</gene>
<dbReference type="EMBL" id="JACCCZ010000001">
    <property type="protein sequence ID" value="NYG00916.1"/>
    <property type="molecule type" value="Genomic_DNA"/>
</dbReference>
<dbReference type="AlphaFoldDB" id="A0A852W4R3"/>
<evidence type="ECO:0000313" key="2">
    <source>
        <dbReference type="EMBL" id="NYG00916.1"/>
    </source>
</evidence>
<protein>
    <recommendedName>
        <fullName evidence="4">Helix-turn-helix domain-containing protein</fullName>
    </recommendedName>
</protein>
<dbReference type="RefSeq" id="WP_179760512.1">
    <property type="nucleotide sequence ID" value="NZ_BAAAJZ010000008.1"/>
</dbReference>
<sequence>MSVRNREFQEQVIGPVASPRRSLLLTVEDVAELWFGDVGAGGSSSSNCQKIRRLIPEVLPARRIGNRWYVSRAVAEEWIESPDSAAAMAHPDNRPDQIARRAGRSA</sequence>
<name>A0A852W4R3_PSEA5</name>
<evidence type="ECO:0008006" key="4">
    <source>
        <dbReference type="Google" id="ProtNLM"/>
    </source>
</evidence>
<evidence type="ECO:0000256" key="1">
    <source>
        <dbReference type="SAM" id="MobiDB-lite"/>
    </source>
</evidence>
<feature type="region of interest" description="Disordered" evidence="1">
    <location>
        <begin position="83"/>
        <end position="106"/>
    </location>
</feature>
<comment type="caution">
    <text evidence="2">The sequence shown here is derived from an EMBL/GenBank/DDBJ whole genome shotgun (WGS) entry which is preliminary data.</text>
</comment>
<keyword evidence="3" id="KW-1185">Reference proteome</keyword>
<proteinExistence type="predicted"/>
<dbReference type="Proteomes" id="UP000549695">
    <property type="component" value="Unassembled WGS sequence"/>
</dbReference>
<organism evidence="2 3">
    <name type="scientific">Pseudonocardia alni</name>
    <name type="common">Amycolata alni</name>
    <dbReference type="NCBI Taxonomy" id="33907"/>
    <lineage>
        <taxon>Bacteria</taxon>
        <taxon>Bacillati</taxon>
        <taxon>Actinomycetota</taxon>
        <taxon>Actinomycetes</taxon>
        <taxon>Pseudonocardiales</taxon>
        <taxon>Pseudonocardiaceae</taxon>
        <taxon>Pseudonocardia</taxon>
    </lineage>
</organism>
<reference evidence="2 3" key="1">
    <citation type="submission" date="2020-07" db="EMBL/GenBank/DDBJ databases">
        <title>Sequencing the genomes of 1000 actinobacteria strains.</title>
        <authorList>
            <person name="Klenk H.-P."/>
        </authorList>
    </citation>
    <scope>NUCLEOTIDE SEQUENCE [LARGE SCALE GENOMIC DNA]</scope>
    <source>
        <strain evidence="2 3">DSM 44749</strain>
    </source>
</reference>
<evidence type="ECO:0000313" key="3">
    <source>
        <dbReference type="Proteomes" id="UP000549695"/>
    </source>
</evidence>
<accession>A0A852W4R3</accession>